<evidence type="ECO:0000256" key="3">
    <source>
        <dbReference type="ARBA" id="ARBA00023163"/>
    </source>
</evidence>
<evidence type="ECO:0000256" key="1">
    <source>
        <dbReference type="ARBA" id="ARBA00023015"/>
    </source>
</evidence>
<accession>A0A3N0EE44</accession>
<dbReference type="EMBL" id="RJMB01000004">
    <property type="protein sequence ID" value="RNL86140.1"/>
    <property type="molecule type" value="Genomic_DNA"/>
</dbReference>
<dbReference type="SUPFAM" id="SSF46689">
    <property type="entry name" value="Homeodomain-like"/>
    <property type="match status" value="1"/>
</dbReference>
<dbReference type="RefSeq" id="WP_123200334.1">
    <property type="nucleotide sequence ID" value="NZ_RJMB01000004.1"/>
</dbReference>
<protein>
    <submittedName>
        <fullName evidence="6">TetR/AcrR family transcriptional regulator</fullName>
    </submittedName>
</protein>
<evidence type="ECO:0000313" key="6">
    <source>
        <dbReference type="EMBL" id="RNL86140.1"/>
    </source>
</evidence>
<dbReference type="Pfam" id="PF17935">
    <property type="entry name" value="TetR_C_27"/>
    <property type="match status" value="1"/>
</dbReference>
<keyword evidence="1" id="KW-0805">Transcription regulation</keyword>
<dbReference type="PANTHER" id="PTHR30055">
    <property type="entry name" value="HTH-TYPE TRANSCRIPTIONAL REGULATOR RUTR"/>
    <property type="match status" value="1"/>
</dbReference>
<keyword evidence="7" id="KW-1185">Reference proteome</keyword>
<dbReference type="OrthoDB" id="8701707at2"/>
<dbReference type="GO" id="GO:0003700">
    <property type="term" value="F:DNA-binding transcription factor activity"/>
    <property type="evidence" value="ECO:0007669"/>
    <property type="project" value="TreeGrafter"/>
</dbReference>
<evidence type="ECO:0000256" key="2">
    <source>
        <dbReference type="ARBA" id="ARBA00023125"/>
    </source>
</evidence>
<organism evidence="6 7">
    <name type="scientific">Halostreptopolyspora alba</name>
    <dbReference type="NCBI Taxonomy" id="2487137"/>
    <lineage>
        <taxon>Bacteria</taxon>
        <taxon>Bacillati</taxon>
        <taxon>Actinomycetota</taxon>
        <taxon>Actinomycetes</taxon>
        <taxon>Streptosporangiales</taxon>
        <taxon>Nocardiopsidaceae</taxon>
        <taxon>Halostreptopolyspora</taxon>
    </lineage>
</organism>
<dbReference type="InterPro" id="IPR009057">
    <property type="entry name" value="Homeodomain-like_sf"/>
</dbReference>
<keyword evidence="2 4" id="KW-0238">DNA-binding</keyword>
<dbReference type="InterPro" id="IPR036271">
    <property type="entry name" value="Tet_transcr_reg_TetR-rel_C_sf"/>
</dbReference>
<keyword evidence="3" id="KW-0804">Transcription</keyword>
<dbReference type="SUPFAM" id="SSF48498">
    <property type="entry name" value="Tetracyclin repressor-like, C-terminal domain"/>
    <property type="match status" value="1"/>
</dbReference>
<feature type="domain" description="HTH tetR-type" evidence="5">
    <location>
        <begin position="5"/>
        <end position="65"/>
    </location>
</feature>
<dbReference type="InterPro" id="IPR050109">
    <property type="entry name" value="HTH-type_TetR-like_transc_reg"/>
</dbReference>
<evidence type="ECO:0000256" key="4">
    <source>
        <dbReference type="PROSITE-ProRule" id="PRU00335"/>
    </source>
</evidence>
<dbReference type="InterPro" id="IPR041478">
    <property type="entry name" value="TetR_C_27"/>
</dbReference>
<comment type="caution">
    <text evidence="6">The sequence shown here is derived from an EMBL/GenBank/DDBJ whole genome shotgun (WGS) entry which is preliminary data.</text>
</comment>
<evidence type="ECO:0000313" key="7">
    <source>
        <dbReference type="Proteomes" id="UP000269198"/>
    </source>
</evidence>
<reference evidence="6 7" key="1">
    <citation type="submission" date="2018-11" db="EMBL/GenBank/DDBJ databases">
        <title>The genome draft of YIM 96095.</title>
        <authorList>
            <person name="Tang S.-K."/>
            <person name="Chunyu W.-X."/>
            <person name="Feng Y.-Z."/>
        </authorList>
    </citation>
    <scope>NUCLEOTIDE SEQUENCE [LARGE SCALE GENOMIC DNA]</scope>
    <source>
        <strain evidence="6 7">YIM 96095</strain>
    </source>
</reference>
<dbReference type="PANTHER" id="PTHR30055:SF151">
    <property type="entry name" value="TRANSCRIPTIONAL REGULATORY PROTEIN"/>
    <property type="match status" value="1"/>
</dbReference>
<dbReference type="PROSITE" id="PS50977">
    <property type="entry name" value="HTH_TETR_2"/>
    <property type="match status" value="1"/>
</dbReference>
<feature type="DNA-binding region" description="H-T-H motif" evidence="4">
    <location>
        <begin position="28"/>
        <end position="47"/>
    </location>
</feature>
<dbReference type="Gene3D" id="1.10.357.10">
    <property type="entry name" value="Tetracycline Repressor, domain 2"/>
    <property type="match status" value="1"/>
</dbReference>
<dbReference type="InterPro" id="IPR001647">
    <property type="entry name" value="HTH_TetR"/>
</dbReference>
<dbReference type="AlphaFoldDB" id="A0A3N0EE44"/>
<evidence type="ECO:0000259" key="5">
    <source>
        <dbReference type="PROSITE" id="PS50977"/>
    </source>
</evidence>
<name>A0A3N0EE44_9ACTN</name>
<dbReference type="Pfam" id="PF00440">
    <property type="entry name" value="TetR_N"/>
    <property type="match status" value="1"/>
</dbReference>
<gene>
    <name evidence="6" type="ORF">EFW17_06350</name>
</gene>
<dbReference type="PROSITE" id="PS01081">
    <property type="entry name" value="HTH_TETR_1"/>
    <property type="match status" value="1"/>
</dbReference>
<dbReference type="Proteomes" id="UP000269198">
    <property type="component" value="Unassembled WGS sequence"/>
</dbReference>
<sequence>MSSESLTSERILDTAEGVLRRHGIAKTTVVDVARALGVSHGSIYRHFPTKVSLHDAVAARWLARVADPLADIAHEDGPADERLRRWLRTLAEAKRRKVLDDPELFHTYHTLAEQARGVVDEHVRELTDQLTRIIRDGAAQGRYRVASPEAAARGVFDATVRFHHPAHSREWGHPGVDADFDVVVTMIQSALAASGAEGGERESGV</sequence>
<dbReference type="PRINTS" id="PR00455">
    <property type="entry name" value="HTHTETR"/>
</dbReference>
<dbReference type="InterPro" id="IPR023772">
    <property type="entry name" value="DNA-bd_HTH_TetR-type_CS"/>
</dbReference>
<dbReference type="GO" id="GO:0000976">
    <property type="term" value="F:transcription cis-regulatory region binding"/>
    <property type="evidence" value="ECO:0007669"/>
    <property type="project" value="TreeGrafter"/>
</dbReference>
<proteinExistence type="predicted"/>